<dbReference type="PANTHER" id="PTHR43741:SF4">
    <property type="entry name" value="FMN-DEPENDENT NADH:QUINONE OXIDOREDUCTASE"/>
    <property type="match status" value="1"/>
</dbReference>
<comment type="caution">
    <text evidence="2">The sequence shown here is derived from an EMBL/GenBank/DDBJ whole genome shotgun (WGS) entry which is preliminary data.</text>
</comment>
<evidence type="ECO:0000313" key="2">
    <source>
        <dbReference type="EMBL" id="MDT0574843.1"/>
    </source>
</evidence>
<evidence type="ECO:0000313" key="3">
    <source>
        <dbReference type="Proteomes" id="UP001259803"/>
    </source>
</evidence>
<reference evidence="2 3" key="1">
    <citation type="submission" date="2023-09" db="EMBL/GenBank/DDBJ databases">
        <authorList>
            <person name="Rey-Velasco X."/>
        </authorList>
    </citation>
    <scope>NUCLEOTIDE SEQUENCE [LARGE SCALE GENOMIC DNA]</scope>
    <source>
        <strain evidence="2 3">F390</strain>
    </source>
</reference>
<dbReference type="InterPro" id="IPR003680">
    <property type="entry name" value="Flavodoxin_fold"/>
</dbReference>
<name>A0ABU2ZE16_9SPHN</name>
<dbReference type="Proteomes" id="UP001259803">
    <property type="component" value="Unassembled WGS sequence"/>
</dbReference>
<organism evidence="2 3">
    <name type="scientific">Croceicoccus esteveae</name>
    <dbReference type="NCBI Taxonomy" id="3075597"/>
    <lineage>
        <taxon>Bacteria</taxon>
        <taxon>Pseudomonadati</taxon>
        <taxon>Pseudomonadota</taxon>
        <taxon>Alphaproteobacteria</taxon>
        <taxon>Sphingomonadales</taxon>
        <taxon>Erythrobacteraceae</taxon>
        <taxon>Croceicoccus</taxon>
    </lineage>
</organism>
<dbReference type="Gene3D" id="3.40.50.360">
    <property type="match status" value="1"/>
</dbReference>
<gene>
    <name evidence="2" type="ORF">RM533_01445</name>
</gene>
<dbReference type="InterPro" id="IPR050104">
    <property type="entry name" value="FMN-dep_NADH:Q_OxRdtase_AzoR1"/>
</dbReference>
<sequence>MKILQIDRSTSYDRSVSRILTGAILDHFTAKGSGAKMERDPGAMPLPHLDRVTTGAIRLLPEDHDAKMACSSDCAVLDQFLQSDVGITGAPMYDFTFSSAVKSCMDRPGEPDLTYRYDEVASHFLPAGAGLSSPLRRVANMNRADHKSIRNVC</sequence>
<dbReference type="EMBL" id="JAVRHS010000001">
    <property type="protein sequence ID" value="MDT0574843.1"/>
    <property type="molecule type" value="Genomic_DNA"/>
</dbReference>
<evidence type="ECO:0000259" key="1">
    <source>
        <dbReference type="Pfam" id="PF02525"/>
    </source>
</evidence>
<accession>A0ABU2ZE16</accession>
<dbReference type="Pfam" id="PF02525">
    <property type="entry name" value="Flavodoxin_2"/>
    <property type="match status" value="1"/>
</dbReference>
<protein>
    <submittedName>
        <fullName evidence="2">NAD(P)H-dependent oxidoreductase</fullName>
    </submittedName>
</protein>
<proteinExistence type="predicted"/>
<dbReference type="InterPro" id="IPR029039">
    <property type="entry name" value="Flavoprotein-like_sf"/>
</dbReference>
<dbReference type="RefSeq" id="WP_311339402.1">
    <property type="nucleotide sequence ID" value="NZ_JAVRHS010000001.1"/>
</dbReference>
<dbReference type="PANTHER" id="PTHR43741">
    <property type="entry name" value="FMN-DEPENDENT NADH-AZOREDUCTASE 1"/>
    <property type="match status" value="1"/>
</dbReference>
<feature type="domain" description="Flavodoxin-like fold" evidence="1">
    <location>
        <begin position="1"/>
        <end position="119"/>
    </location>
</feature>
<keyword evidence="3" id="KW-1185">Reference proteome</keyword>
<dbReference type="SUPFAM" id="SSF52218">
    <property type="entry name" value="Flavoproteins"/>
    <property type="match status" value="1"/>
</dbReference>